<evidence type="ECO:0000313" key="3">
    <source>
        <dbReference type="EMBL" id="WFD33716.1"/>
    </source>
</evidence>
<feature type="compositionally biased region" description="Low complexity" evidence="1">
    <location>
        <begin position="698"/>
        <end position="711"/>
    </location>
</feature>
<evidence type="ECO:0000313" key="4">
    <source>
        <dbReference type="Proteomes" id="UP001219933"/>
    </source>
</evidence>
<keyword evidence="4" id="KW-1185">Reference proteome</keyword>
<name>A0AAF0ESR3_9BASI</name>
<feature type="compositionally biased region" description="Basic and acidic residues" evidence="1">
    <location>
        <begin position="89"/>
        <end position="103"/>
    </location>
</feature>
<feature type="region of interest" description="Disordered" evidence="1">
    <location>
        <begin position="35"/>
        <end position="138"/>
    </location>
</feature>
<feature type="compositionally biased region" description="Low complexity" evidence="1">
    <location>
        <begin position="547"/>
        <end position="558"/>
    </location>
</feature>
<feature type="region of interest" description="Disordered" evidence="1">
    <location>
        <begin position="154"/>
        <end position="192"/>
    </location>
</feature>
<evidence type="ECO:0000259" key="2">
    <source>
        <dbReference type="PROSITE" id="PS50010"/>
    </source>
</evidence>
<dbReference type="Proteomes" id="UP001219933">
    <property type="component" value="Chromosome 1"/>
</dbReference>
<feature type="compositionally biased region" description="Polar residues" evidence="1">
    <location>
        <begin position="160"/>
        <end position="185"/>
    </location>
</feature>
<dbReference type="GO" id="GO:0005085">
    <property type="term" value="F:guanyl-nucleotide exchange factor activity"/>
    <property type="evidence" value="ECO:0007669"/>
    <property type="project" value="InterPro"/>
</dbReference>
<feature type="compositionally biased region" description="Low complexity" evidence="1">
    <location>
        <begin position="75"/>
        <end position="88"/>
    </location>
</feature>
<dbReference type="InterPro" id="IPR035899">
    <property type="entry name" value="DBL_dom_sf"/>
</dbReference>
<dbReference type="GO" id="GO:0005737">
    <property type="term" value="C:cytoplasm"/>
    <property type="evidence" value="ECO:0007669"/>
    <property type="project" value="TreeGrafter"/>
</dbReference>
<evidence type="ECO:0000256" key="1">
    <source>
        <dbReference type="SAM" id="MobiDB-lite"/>
    </source>
</evidence>
<gene>
    <name evidence="3" type="ORF">MCUN1_000529</name>
</gene>
<reference evidence="3" key="1">
    <citation type="submission" date="2023-03" db="EMBL/GenBank/DDBJ databases">
        <title>Mating type loci evolution in Malassezia.</title>
        <authorList>
            <person name="Coelho M.A."/>
        </authorList>
    </citation>
    <scope>NUCLEOTIDE SEQUENCE</scope>
    <source>
        <strain evidence="3">CBS 11721</strain>
    </source>
</reference>
<proteinExistence type="predicted"/>
<feature type="domain" description="DH" evidence="2">
    <location>
        <begin position="201"/>
        <end position="412"/>
    </location>
</feature>
<feature type="region of interest" description="Disordered" evidence="1">
    <location>
        <begin position="547"/>
        <end position="582"/>
    </location>
</feature>
<accession>A0AAF0ESR3</accession>
<dbReference type="PANTHER" id="PTHR45818:SF3">
    <property type="entry name" value="PROTEIN VAV"/>
    <property type="match status" value="1"/>
</dbReference>
<dbReference type="InterPro" id="IPR000219">
    <property type="entry name" value="DH_dom"/>
</dbReference>
<dbReference type="Gene3D" id="1.20.900.10">
    <property type="entry name" value="Dbl homology (DH) domain"/>
    <property type="match status" value="1"/>
</dbReference>
<dbReference type="SMART" id="SM00325">
    <property type="entry name" value="RhoGEF"/>
    <property type="match status" value="1"/>
</dbReference>
<dbReference type="EMBL" id="CP119877">
    <property type="protein sequence ID" value="WFD33716.1"/>
    <property type="molecule type" value="Genomic_DNA"/>
</dbReference>
<organism evidence="3 4">
    <name type="scientific">Malassezia cuniculi</name>
    <dbReference type="NCBI Taxonomy" id="948313"/>
    <lineage>
        <taxon>Eukaryota</taxon>
        <taxon>Fungi</taxon>
        <taxon>Dikarya</taxon>
        <taxon>Basidiomycota</taxon>
        <taxon>Ustilaginomycotina</taxon>
        <taxon>Malasseziomycetes</taxon>
        <taxon>Malasseziales</taxon>
        <taxon>Malasseziaceae</taxon>
        <taxon>Malassezia</taxon>
    </lineage>
</organism>
<dbReference type="PANTHER" id="PTHR45818">
    <property type="entry name" value="PROTEIN VAV"/>
    <property type="match status" value="1"/>
</dbReference>
<dbReference type="SUPFAM" id="SSF48065">
    <property type="entry name" value="DBL homology domain (DH-domain)"/>
    <property type="match status" value="1"/>
</dbReference>
<dbReference type="PROSITE" id="PS50010">
    <property type="entry name" value="DH_2"/>
    <property type="match status" value="1"/>
</dbReference>
<feature type="region of interest" description="Disordered" evidence="1">
    <location>
        <begin position="680"/>
        <end position="721"/>
    </location>
</feature>
<dbReference type="AlphaFoldDB" id="A0AAF0ESR3"/>
<sequence>MSGSDAVGGTDGEGHGGIKQEWADVLSTLKLESLGSGPVLISPPTLPTFTGDSNDGQEDYFDTPRYSETPETDISRTSSTSTKGSLGSDLRHSEPSTESDHSHGPSPSALGAPIELVAPTGKPDFESESEATDKDDAHTTSLHLRVDGDAVAAATEFPGSPTSDSTPAQPGTPVSSVEPELSSQLAHPKIPPSRLAHMRVRRMHSLLELADTERSYVGDLETLIDIFFGQLHTLSFFADNDKRTSVVVRNIAEILPVHKEFSKRLDKMVESAGIARADIPEAERAESEGATEAVAELAQILIEFAPKLKLYADFCSRHKEALALIEAAEHRAVEWDAFQQRCAELAFANASARSAVVKRLLFRDYLIKPVQRLCLYPVVLDMLLRNAADLEDTQLHEAIEGMRHVVEVVDEASRKRDVVLHSEAIASRIEVPSSFPPNFLSTLGNCLMAGNLDVLYHHATLAPLAMPLPIKYYGCLLYESFVLIVKGVWPKSAVVAQSPGGAMRHFRRLSGTEMLSLRVPRPLTLTTGSEVDLTALLGEDTDESIVSSTVASSQHSSQPPSPNGSINRHSEDRQESTRAGARLRRKVRDAYLRSRVSSLDAIELESAIEALRIKRGRSSLDGATGEAAIVAADLRHRKSVESLDSIERTLAQRVLPHTKALLAPARGWFTGSGSGPGSVYENEDFSSSQSSLVGGGTAPSSRSSSRASLRGSAEKTGGGSVLKRSESFGWLNKPRDSLRRLSTKSEDTSVLAASTSTATIASASASTIASVTRSSVGPDLPEVVVPVSRASISDASDIAELQRSVSPQRWLARRFFQQNRMSPVVSGDNARVNQQRSTIP</sequence>
<dbReference type="Pfam" id="PF00621">
    <property type="entry name" value="RhoGEF"/>
    <property type="match status" value="1"/>
</dbReference>
<protein>
    <recommendedName>
        <fullName evidence="2">DH domain-containing protein</fullName>
    </recommendedName>
</protein>